<dbReference type="PANTHER" id="PTHR48228:SF5">
    <property type="entry name" value="ALPHA-METHYLACYL-COA RACEMASE"/>
    <property type="match status" value="1"/>
</dbReference>
<dbReference type="Proteomes" id="UP000471435">
    <property type="component" value="Unassembled WGS sequence"/>
</dbReference>
<dbReference type="Gene3D" id="3.30.1540.10">
    <property type="entry name" value="formyl-coa transferase, domain 3"/>
    <property type="match status" value="1"/>
</dbReference>
<gene>
    <name evidence="2" type="ORF">GRI43_00825</name>
</gene>
<dbReference type="Pfam" id="PF02515">
    <property type="entry name" value="CoA_transf_3"/>
    <property type="match status" value="1"/>
</dbReference>
<sequence>MAGPLAGIRIVEFAGIGPGPFCGMMLADHGAEVIRIDRASGSRGGSTPLSTKDVLARGRKSIAINLKTAEGVALARKLCASADGLIEGFRPGVMERLGLGPDELLKDNPKLVYGRMTGWGQTGPYSHAAGHDINYIALAGALAHYGRKGEKPTPPINMVGDFGGGGMMLAFGMSSALLSVARGGEGQVIDCAMTDGTAALMGMIHGMRNMGVWSEELGANMLDTGAHFYDTYETADGKFISIGSIEPQFYAELRRLAGLEDDADFDAQHDRAAWGPLKDKLTALFKSKSRDEWNALMEHTDVCYAPVLTMSEAKEHPHNVARGTFIEIAGDKQPAPAPRYSGTQTATPAPAPLPGDDTDAILESLGMNDTDRAALRDAGTVA</sequence>
<dbReference type="InterPro" id="IPR003673">
    <property type="entry name" value="CoA-Trfase_fam_III"/>
</dbReference>
<reference evidence="2 3" key="1">
    <citation type="submission" date="2019-12" db="EMBL/GenBank/DDBJ databases">
        <title>Genomic-based taxomic classification of the family Erythrobacteraceae.</title>
        <authorList>
            <person name="Xu L."/>
        </authorList>
    </citation>
    <scope>NUCLEOTIDE SEQUENCE [LARGE SCALE GENOMIC DNA]</scope>
    <source>
        <strain evidence="2 3">SW-109</strain>
    </source>
</reference>
<dbReference type="InterPro" id="IPR044855">
    <property type="entry name" value="CoA-Trfase_III_dom3_sf"/>
</dbReference>
<proteinExistence type="predicted"/>
<protein>
    <submittedName>
        <fullName evidence="2">CoA transferase</fullName>
    </submittedName>
</protein>
<accession>A0A6I4UWJ7</accession>
<organism evidence="2 3">
    <name type="scientific">Pontixanthobacter luteolus</name>
    <dbReference type="NCBI Taxonomy" id="295089"/>
    <lineage>
        <taxon>Bacteria</taxon>
        <taxon>Pseudomonadati</taxon>
        <taxon>Pseudomonadota</taxon>
        <taxon>Alphaproteobacteria</taxon>
        <taxon>Sphingomonadales</taxon>
        <taxon>Erythrobacteraceae</taxon>
        <taxon>Pontixanthobacter</taxon>
    </lineage>
</organism>
<name>A0A6I4UWJ7_9SPHN</name>
<feature type="region of interest" description="Disordered" evidence="1">
    <location>
        <begin position="331"/>
        <end position="360"/>
    </location>
</feature>
<dbReference type="InterPro" id="IPR050509">
    <property type="entry name" value="CoA-transferase_III"/>
</dbReference>
<evidence type="ECO:0000256" key="1">
    <source>
        <dbReference type="SAM" id="MobiDB-lite"/>
    </source>
</evidence>
<keyword evidence="3" id="KW-1185">Reference proteome</keyword>
<dbReference type="GO" id="GO:0016740">
    <property type="term" value="F:transferase activity"/>
    <property type="evidence" value="ECO:0007669"/>
    <property type="project" value="UniProtKB-KW"/>
</dbReference>
<dbReference type="AlphaFoldDB" id="A0A6I4UWJ7"/>
<dbReference type="EMBL" id="WTYP01000001">
    <property type="protein sequence ID" value="MXP45935.1"/>
    <property type="molecule type" value="Genomic_DNA"/>
</dbReference>
<dbReference type="Gene3D" id="3.40.50.10540">
    <property type="entry name" value="Crotonobetainyl-coa:carnitine coa-transferase, domain 1"/>
    <property type="match status" value="1"/>
</dbReference>
<evidence type="ECO:0000313" key="3">
    <source>
        <dbReference type="Proteomes" id="UP000471435"/>
    </source>
</evidence>
<dbReference type="InterPro" id="IPR023606">
    <property type="entry name" value="CoA-Trfase_III_dom_1_sf"/>
</dbReference>
<comment type="caution">
    <text evidence="2">The sequence shown here is derived from an EMBL/GenBank/DDBJ whole genome shotgun (WGS) entry which is preliminary data.</text>
</comment>
<dbReference type="PANTHER" id="PTHR48228">
    <property type="entry name" value="SUCCINYL-COA--D-CITRAMALATE COA-TRANSFERASE"/>
    <property type="match status" value="1"/>
</dbReference>
<keyword evidence="2" id="KW-0808">Transferase</keyword>
<dbReference type="SUPFAM" id="SSF89796">
    <property type="entry name" value="CoA-transferase family III (CaiB/BaiF)"/>
    <property type="match status" value="1"/>
</dbReference>
<evidence type="ECO:0000313" key="2">
    <source>
        <dbReference type="EMBL" id="MXP45935.1"/>
    </source>
</evidence>
<dbReference type="OrthoDB" id="5720311at2"/>
<dbReference type="RefSeq" id="WP_160729229.1">
    <property type="nucleotide sequence ID" value="NZ_WTYP01000001.1"/>
</dbReference>